<dbReference type="OrthoDB" id="9804442at2"/>
<evidence type="ECO:0000313" key="2">
    <source>
        <dbReference type="Proteomes" id="UP000184501"/>
    </source>
</evidence>
<dbReference type="RefSeq" id="WP_073489090.1">
    <property type="nucleotide sequence ID" value="NZ_FQVN01000013.1"/>
</dbReference>
<dbReference type="AlphaFoldDB" id="A0A1M5MA78"/>
<accession>A0A1M5MA78</accession>
<protein>
    <submittedName>
        <fullName evidence="1">Uncharacterized protein</fullName>
    </submittedName>
</protein>
<reference evidence="1 2" key="1">
    <citation type="submission" date="2016-11" db="EMBL/GenBank/DDBJ databases">
        <authorList>
            <person name="Jaros S."/>
            <person name="Januszkiewicz K."/>
            <person name="Wedrychowicz H."/>
        </authorList>
    </citation>
    <scope>NUCLEOTIDE SEQUENCE [LARGE SCALE GENOMIC DNA]</scope>
    <source>
        <strain evidence="1 2">DSM 44523</strain>
    </source>
</reference>
<evidence type="ECO:0000313" key="1">
    <source>
        <dbReference type="EMBL" id="SHG74207.1"/>
    </source>
</evidence>
<dbReference type="STRING" id="2017.SAMN05444320_11349"/>
<name>A0A1M5MA78_STRHI</name>
<dbReference type="EMBL" id="FQVN01000013">
    <property type="protein sequence ID" value="SHG74207.1"/>
    <property type="molecule type" value="Genomic_DNA"/>
</dbReference>
<keyword evidence="2" id="KW-1185">Reference proteome</keyword>
<proteinExistence type="predicted"/>
<gene>
    <name evidence="1" type="ORF">SAMN05444320_11349</name>
</gene>
<sequence>MAEDAATLTALPSLSAWISPPPPPPITDVRPPQGYVPIPHGWLYAWERCPECRGRGELVFDHPDDGPHPEPCDCLWDPLPEPTRPVSLAMPHRVSTPDGSVAVALVAAEPHTPTPPQQGGLRILLRHDLYPRGEEAETEVFGPQTRYVVLERATHDLPWQQVTPQLTETELQDGGQRLTARPLPVHPALTEWLDTLLSRP</sequence>
<dbReference type="Proteomes" id="UP000184501">
    <property type="component" value="Unassembled WGS sequence"/>
</dbReference>
<organism evidence="1 2">
    <name type="scientific">Streptoalloteichus hindustanus</name>
    <dbReference type="NCBI Taxonomy" id="2017"/>
    <lineage>
        <taxon>Bacteria</taxon>
        <taxon>Bacillati</taxon>
        <taxon>Actinomycetota</taxon>
        <taxon>Actinomycetes</taxon>
        <taxon>Pseudonocardiales</taxon>
        <taxon>Pseudonocardiaceae</taxon>
        <taxon>Streptoalloteichus</taxon>
    </lineage>
</organism>